<organism evidence="2 3">
    <name type="scientific">Eumeta variegata</name>
    <name type="common">Bagworm moth</name>
    <name type="synonym">Eumeta japonica</name>
    <dbReference type="NCBI Taxonomy" id="151549"/>
    <lineage>
        <taxon>Eukaryota</taxon>
        <taxon>Metazoa</taxon>
        <taxon>Ecdysozoa</taxon>
        <taxon>Arthropoda</taxon>
        <taxon>Hexapoda</taxon>
        <taxon>Insecta</taxon>
        <taxon>Pterygota</taxon>
        <taxon>Neoptera</taxon>
        <taxon>Endopterygota</taxon>
        <taxon>Lepidoptera</taxon>
        <taxon>Glossata</taxon>
        <taxon>Ditrysia</taxon>
        <taxon>Tineoidea</taxon>
        <taxon>Psychidae</taxon>
        <taxon>Oiketicinae</taxon>
        <taxon>Eumeta</taxon>
    </lineage>
</organism>
<proteinExistence type="predicted"/>
<gene>
    <name evidence="2" type="ORF">EVAR_90365_1</name>
</gene>
<dbReference type="Proteomes" id="UP000299102">
    <property type="component" value="Unassembled WGS sequence"/>
</dbReference>
<protein>
    <submittedName>
        <fullName evidence="2">Uncharacterized protein</fullName>
    </submittedName>
</protein>
<sequence length="89" mass="9389">MGSSEYETSSGLLPPPSPHSPSIRYPIPTHVAGNELVTTPLRLRVSMGGGDHPLSSDSHTSFPLNNVMKDVADINSNVCPGLNCITFNG</sequence>
<dbReference type="EMBL" id="BGZK01001136">
    <property type="protein sequence ID" value="GBP72182.1"/>
    <property type="molecule type" value="Genomic_DNA"/>
</dbReference>
<reference evidence="2 3" key="1">
    <citation type="journal article" date="2019" name="Commun. Biol.">
        <title>The bagworm genome reveals a unique fibroin gene that provides high tensile strength.</title>
        <authorList>
            <person name="Kono N."/>
            <person name="Nakamura H."/>
            <person name="Ohtoshi R."/>
            <person name="Tomita M."/>
            <person name="Numata K."/>
            <person name="Arakawa K."/>
        </authorList>
    </citation>
    <scope>NUCLEOTIDE SEQUENCE [LARGE SCALE GENOMIC DNA]</scope>
</reference>
<name>A0A4C1YBD4_EUMVA</name>
<comment type="caution">
    <text evidence="2">The sequence shown here is derived from an EMBL/GenBank/DDBJ whole genome shotgun (WGS) entry which is preliminary data.</text>
</comment>
<evidence type="ECO:0000313" key="2">
    <source>
        <dbReference type="EMBL" id="GBP72182.1"/>
    </source>
</evidence>
<feature type="region of interest" description="Disordered" evidence="1">
    <location>
        <begin position="1"/>
        <end position="25"/>
    </location>
</feature>
<keyword evidence="3" id="KW-1185">Reference proteome</keyword>
<dbReference type="AlphaFoldDB" id="A0A4C1YBD4"/>
<evidence type="ECO:0000256" key="1">
    <source>
        <dbReference type="SAM" id="MobiDB-lite"/>
    </source>
</evidence>
<accession>A0A4C1YBD4</accession>
<evidence type="ECO:0000313" key="3">
    <source>
        <dbReference type="Proteomes" id="UP000299102"/>
    </source>
</evidence>